<dbReference type="RefSeq" id="WP_227530248.1">
    <property type="nucleotide sequence ID" value="NZ_JAGTTM010000002.1"/>
</dbReference>
<evidence type="ECO:0000259" key="3">
    <source>
        <dbReference type="PROSITE" id="PS51186"/>
    </source>
</evidence>
<proteinExistence type="predicted"/>
<evidence type="ECO:0000256" key="1">
    <source>
        <dbReference type="ARBA" id="ARBA00022679"/>
    </source>
</evidence>
<gene>
    <name evidence="4" type="ORF">KEC56_06085</name>
</gene>
<evidence type="ECO:0000256" key="2">
    <source>
        <dbReference type="ARBA" id="ARBA00023315"/>
    </source>
</evidence>
<keyword evidence="2" id="KW-0012">Acyltransferase</keyword>
<dbReference type="PROSITE" id="PS51186">
    <property type="entry name" value="GNAT"/>
    <property type="match status" value="1"/>
</dbReference>
<reference evidence="4" key="1">
    <citation type="submission" date="2021-04" db="EMBL/GenBank/DDBJ databases">
        <title>Microbacterium tenobrionis sp. nov. and Microbacterium allomyrinae sp. nov., isolated from larvae of Tenobrio molitor and Allomyrina dichotoma, respectively.</title>
        <authorList>
            <person name="Lee S.D."/>
        </authorList>
    </citation>
    <scope>NUCLEOTIDE SEQUENCE</scope>
    <source>
        <strain evidence="4">YMB-B2</strain>
    </source>
</reference>
<keyword evidence="1" id="KW-0808">Transferase</keyword>
<dbReference type="InterPro" id="IPR000182">
    <property type="entry name" value="GNAT_dom"/>
</dbReference>
<feature type="domain" description="N-acetyltransferase" evidence="3">
    <location>
        <begin position="21"/>
        <end position="182"/>
    </location>
</feature>
<dbReference type="CDD" id="cd04301">
    <property type="entry name" value="NAT_SF"/>
    <property type="match status" value="1"/>
</dbReference>
<evidence type="ECO:0000313" key="5">
    <source>
        <dbReference type="Proteomes" id="UP001139289"/>
    </source>
</evidence>
<dbReference type="SUPFAM" id="SSF55729">
    <property type="entry name" value="Acyl-CoA N-acyltransferases (Nat)"/>
    <property type="match status" value="1"/>
</dbReference>
<dbReference type="AlphaFoldDB" id="A0A9X1LNX7"/>
<dbReference type="InterPro" id="IPR050832">
    <property type="entry name" value="Bact_Acetyltransf"/>
</dbReference>
<protein>
    <submittedName>
        <fullName evidence="4">GNAT family N-acetyltransferase</fullName>
    </submittedName>
</protein>
<dbReference type="Pfam" id="PF00583">
    <property type="entry name" value="Acetyltransf_1"/>
    <property type="match status" value="1"/>
</dbReference>
<evidence type="ECO:0000313" key="4">
    <source>
        <dbReference type="EMBL" id="MCC2029087.1"/>
    </source>
</evidence>
<dbReference type="PANTHER" id="PTHR43877">
    <property type="entry name" value="AMINOALKYLPHOSPHONATE N-ACETYLTRANSFERASE-RELATED-RELATED"/>
    <property type="match status" value="1"/>
</dbReference>
<accession>A0A9X1LNX7</accession>
<dbReference type="InterPro" id="IPR016181">
    <property type="entry name" value="Acyl_CoA_acyltransferase"/>
</dbReference>
<name>A0A9X1LNX7_9MICO</name>
<dbReference type="EMBL" id="JAGTTM010000002">
    <property type="protein sequence ID" value="MCC2029087.1"/>
    <property type="molecule type" value="Genomic_DNA"/>
</dbReference>
<dbReference type="GO" id="GO:0016747">
    <property type="term" value="F:acyltransferase activity, transferring groups other than amino-acyl groups"/>
    <property type="evidence" value="ECO:0007669"/>
    <property type="project" value="InterPro"/>
</dbReference>
<dbReference type="Gene3D" id="3.40.630.30">
    <property type="match status" value="1"/>
</dbReference>
<organism evidence="4 5">
    <name type="scientific">Microbacterium tenebrionis</name>
    <dbReference type="NCBI Taxonomy" id="2830665"/>
    <lineage>
        <taxon>Bacteria</taxon>
        <taxon>Bacillati</taxon>
        <taxon>Actinomycetota</taxon>
        <taxon>Actinomycetes</taxon>
        <taxon>Micrococcales</taxon>
        <taxon>Microbacteriaceae</taxon>
        <taxon>Microbacterium</taxon>
    </lineage>
</organism>
<sequence>MSDATITDLVIPSRADAEDGADFRAMVELGNRAAEIDAGIDDLSDTAEQVLPNWLDQTDRLRRGFVARKDGEVLGVAMITTANAEGTSSAELEFMMLPPQAQSGVGQALLERLEQAAREIGRTALMTWTLHPATPEGERALTPATGWGEVSPTALSDLLAANGYLLEQVERNSILPLKAPLDAAESRLAEATAFAGPDYRVVTWTLPTPAHLRAGYGSVIARMATDVPSGDLQIDEEIWDEGRVARRDAKFLAGGHTVSVAAVIHEPSGDMVAFNELVIGADPAGVTHQGGTLVTKEHRGRRLGTIVKCANLLRWQDVAPDSPKISMFNAEENRPMLEINEAIGFVPASCAGAWQKRLS</sequence>
<keyword evidence="5" id="KW-1185">Reference proteome</keyword>
<dbReference type="Proteomes" id="UP001139289">
    <property type="component" value="Unassembled WGS sequence"/>
</dbReference>
<comment type="caution">
    <text evidence="4">The sequence shown here is derived from an EMBL/GenBank/DDBJ whole genome shotgun (WGS) entry which is preliminary data.</text>
</comment>